<feature type="transmembrane region" description="Helical" evidence="1">
    <location>
        <begin position="319"/>
        <end position="336"/>
    </location>
</feature>
<dbReference type="AlphaFoldDB" id="A0A1G7EX97"/>
<feature type="transmembrane region" description="Helical" evidence="1">
    <location>
        <begin position="357"/>
        <end position="376"/>
    </location>
</feature>
<feature type="transmembrane region" description="Helical" evidence="1">
    <location>
        <begin position="262"/>
        <end position="281"/>
    </location>
</feature>
<evidence type="ECO:0000313" key="3">
    <source>
        <dbReference type="Proteomes" id="UP000199109"/>
    </source>
</evidence>
<feature type="transmembrane region" description="Helical" evidence="1">
    <location>
        <begin position="293"/>
        <end position="313"/>
    </location>
</feature>
<feature type="transmembrane region" description="Helical" evidence="1">
    <location>
        <begin position="210"/>
        <end position="230"/>
    </location>
</feature>
<keyword evidence="3" id="KW-1185">Reference proteome</keyword>
<evidence type="ECO:0008006" key="4">
    <source>
        <dbReference type="Google" id="ProtNLM"/>
    </source>
</evidence>
<feature type="transmembrane region" description="Helical" evidence="1">
    <location>
        <begin position="120"/>
        <end position="137"/>
    </location>
</feature>
<dbReference type="OrthoDB" id="851167at2"/>
<evidence type="ECO:0000313" key="2">
    <source>
        <dbReference type="EMBL" id="SDE68056.1"/>
    </source>
</evidence>
<feature type="transmembrane region" description="Helical" evidence="1">
    <location>
        <begin position="388"/>
        <end position="408"/>
    </location>
</feature>
<name>A0A1G7EX97_9FLAO</name>
<keyword evidence="1" id="KW-1133">Transmembrane helix</keyword>
<reference evidence="2 3" key="1">
    <citation type="submission" date="2016-10" db="EMBL/GenBank/DDBJ databases">
        <authorList>
            <person name="de Groot N.N."/>
        </authorList>
    </citation>
    <scope>NUCLEOTIDE SEQUENCE [LARGE SCALE GENOMIC DNA]</scope>
    <source>
        <strain evidence="2 3">DSM 23421</strain>
    </source>
</reference>
<dbReference type="EMBL" id="FNAO01000006">
    <property type="protein sequence ID" value="SDE68056.1"/>
    <property type="molecule type" value="Genomic_DNA"/>
</dbReference>
<evidence type="ECO:0000256" key="1">
    <source>
        <dbReference type="SAM" id="Phobius"/>
    </source>
</evidence>
<feature type="transmembrane region" description="Helical" evidence="1">
    <location>
        <begin position="180"/>
        <end position="198"/>
    </location>
</feature>
<keyword evidence="1" id="KW-0812">Transmembrane</keyword>
<feature type="transmembrane region" description="Helical" evidence="1">
    <location>
        <begin position="15"/>
        <end position="33"/>
    </location>
</feature>
<keyword evidence="1" id="KW-0472">Membrane</keyword>
<feature type="transmembrane region" description="Helical" evidence="1">
    <location>
        <begin position="89"/>
        <end position="108"/>
    </location>
</feature>
<organism evidence="2 3">
    <name type="scientific">Pricia antarctica</name>
    <dbReference type="NCBI Taxonomy" id="641691"/>
    <lineage>
        <taxon>Bacteria</taxon>
        <taxon>Pseudomonadati</taxon>
        <taxon>Bacteroidota</taxon>
        <taxon>Flavobacteriia</taxon>
        <taxon>Flavobacteriales</taxon>
        <taxon>Flavobacteriaceae</taxon>
        <taxon>Pricia</taxon>
    </lineage>
</organism>
<accession>A0A1G7EX97</accession>
<dbReference type="Proteomes" id="UP000199109">
    <property type="component" value="Unassembled WGS sequence"/>
</dbReference>
<dbReference type="STRING" id="641691.SAMN05421636_106351"/>
<protein>
    <recommendedName>
        <fullName evidence="4">Mannosyltransferase related to Gpi18</fullName>
    </recommendedName>
</protein>
<sequence>MTLTRFEKIVRWPPLPYLVALSFTLIILGIHMLPNMDSMLNENNTRISHGFLKSQIDYHQEIAPFARRPLTSFLIESVTGKFGLRSGHAFILINFTLLFLSGLVLFKLSKTLKASTEQALANICAYFLSFSVLFAFFPPVFSYDEPLQYCFILLALIAFVQKKWAWYVPYFTLALISRETSMLVLPALLFFMPGLRKLNENLFSKEHLRLCIPILLPLLFYSIYLALFIYTHDQLKATQIEMASRYSCFLENFESAKNTVETWTSVFLALAPFLYLVAVQMRRKQALASPKKWVGAFLITVIINTPIVILTAFARETRLFALPLFFIWPVFFQLFGQEIKLIFSFGLYSKVFKRGSYLLAFMALNSVNFWFCFQWYPELGLGQNTFFGEYLFLLIALMVLHGMLYHFVEKNPERDLNFKFPSPNPS</sequence>
<proteinExistence type="predicted"/>
<dbReference type="RefSeq" id="WP_091869759.1">
    <property type="nucleotide sequence ID" value="NZ_FNAO01000006.1"/>
</dbReference>
<gene>
    <name evidence="2" type="ORF">SAMN05421636_106351</name>
</gene>